<evidence type="ECO:0000313" key="3">
    <source>
        <dbReference type="Proteomes" id="UP000249497"/>
    </source>
</evidence>
<proteinExistence type="predicted"/>
<keyword evidence="1" id="KW-1133">Transmembrane helix</keyword>
<keyword evidence="1" id="KW-0472">Membrane</keyword>
<feature type="transmembrane region" description="Helical" evidence="1">
    <location>
        <begin position="72"/>
        <end position="94"/>
    </location>
</feature>
<accession>A0A8T8WJI1</accession>
<gene>
    <name evidence="2" type="ORF">BO86DRAFT_45975</name>
</gene>
<organism evidence="2 3">
    <name type="scientific">Aspergillus japonicus CBS 114.51</name>
    <dbReference type="NCBI Taxonomy" id="1448312"/>
    <lineage>
        <taxon>Eukaryota</taxon>
        <taxon>Fungi</taxon>
        <taxon>Dikarya</taxon>
        <taxon>Ascomycota</taxon>
        <taxon>Pezizomycotina</taxon>
        <taxon>Eurotiomycetes</taxon>
        <taxon>Eurotiomycetidae</taxon>
        <taxon>Eurotiales</taxon>
        <taxon>Aspergillaceae</taxon>
        <taxon>Aspergillus</taxon>
        <taxon>Aspergillus subgen. Circumdati</taxon>
    </lineage>
</organism>
<evidence type="ECO:0000313" key="2">
    <source>
        <dbReference type="EMBL" id="RAH75832.1"/>
    </source>
</evidence>
<protein>
    <submittedName>
        <fullName evidence="2">Uncharacterized protein</fullName>
    </submittedName>
</protein>
<sequence length="110" mass="12661">MQGRDHKGRNDDDIPIMDRYRWYDTGTIRNRYGTARSHSTPLRVEIVYRLRLARMTPSFTGPAFQNTVKCQALISTLVLLTSFVTLSSSSFFLLRGILLPPDHPLRILTH</sequence>
<dbReference type="Proteomes" id="UP000249497">
    <property type="component" value="Unassembled WGS sequence"/>
</dbReference>
<keyword evidence="1" id="KW-0812">Transmembrane</keyword>
<dbReference type="EMBL" id="KZ824906">
    <property type="protein sequence ID" value="RAH75832.1"/>
    <property type="molecule type" value="Genomic_DNA"/>
</dbReference>
<name>A0A8T8WJI1_ASPJA</name>
<dbReference type="GeneID" id="37181065"/>
<dbReference type="AlphaFoldDB" id="A0A8T8WJI1"/>
<reference evidence="2 3" key="1">
    <citation type="submission" date="2018-02" db="EMBL/GenBank/DDBJ databases">
        <title>The genomes of Aspergillus section Nigri reveals drivers in fungal speciation.</title>
        <authorList>
            <consortium name="DOE Joint Genome Institute"/>
            <person name="Vesth T.C."/>
            <person name="Nybo J."/>
            <person name="Theobald S."/>
            <person name="Brandl J."/>
            <person name="Frisvad J.C."/>
            <person name="Nielsen K.F."/>
            <person name="Lyhne E.K."/>
            <person name="Kogle M.E."/>
            <person name="Kuo A."/>
            <person name="Riley R."/>
            <person name="Clum A."/>
            <person name="Nolan M."/>
            <person name="Lipzen A."/>
            <person name="Salamov A."/>
            <person name="Henrissat B."/>
            <person name="Wiebenga A."/>
            <person name="De vries R.P."/>
            <person name="Grigoriev I.V."/>
            <person name="Mortensen U.H."/>
            <person name="Andersen M.R."/>
            <person name="Baker S.E."/>
        </authorList>
    </citation>
    <scope>NUCLEOTIDE SEQUENCE [LARGE SCALE GENOMIC DNA]</scope>
    <source>
        <strain evidence="2 3">CBS 114.51</strain>
    </source>
</reference>
<evidence type="ECO:0000256" key="1">
    <source>
        <dbReference type="SAM" id="Phobius"/>
    </source>
</evidence>
<dbReference type="RefSeq" id="XP_025521726.1">
    <property type="nucleotide sequence ID" value="XM_025677372.1"/>
</dbReference>
<keyword evidence="3" id="KW-1185">Reference proteome</keyword>